<dbReference type="RefSeq" id="WP_063501106.1">
    <property type="nucleotide sequence ID" value="NZ_CP014580.1"/>
</dbReference>
<evidence type="ECO:0000313" key="2">
    <source>
        <dbReference type="Proteomes" id="UP000076852"/>
    </source>
</evidence>
<geneLocation type="plasmid" evidence="2">
    <name>polga1</name>
</geneLocation>
<dbReference type="EMBL" id="CP014580">
    <property type="protein sequence ID" value="ANB77932.1"/>
    <property type="molecule type" value="Genomic_DNA"/>
</dbReference>
<keyword evidence="2" id="KW-1185">Reference proteome</keyword>
<dbReference type="KEGG" id="buz:AYM40_35750"/>
<dbReference type="Proteomes" id="UP000076852">
    <property type="component" value="Plasmid pOLGA1"/>
</dbReference>
<organism evidence="1 2">
    <name type="scientific">Paraburkholderia phytofirmans OLGA172</name>
    <dbReference type="NCBI Taxonomy" id="1417228"/>
    <lineage>
        <taxon>Bacteria</taxon>
        <taxon>Pseudomonadati</taxon>
        <taxon>Pseudomonadota</taxon>
        <taxon>Betaproteobacteria</taxon>
        <taxon>Burkholderiales</taxon>
        <taxon>Burkholderiaceae</taxon>
        <taxon>Paraburkholderia</taxon>
    </lineage>
</organism>
<proteinExistence type="predicted"/>
<accession>A0A160FXB1</accession>
<sequence length="155" mass="17094">MNWLAEYFAQRTSPLTLSLWAHPPLVLGPDGPVAQPAYVLPYPGVQLALTPAHLVEAGNRRYELPAHYDAVQPLTMSAAGLPEGEPQFFREVTIYAPSRFNPDFLVTINGVFSFVPVFSSDGSPGFFGLSMDIAEESQPPSQMRLPWTFHGYISI</sequence>
<dbReference type="OrthoDB" id="9007283at2"/>
<name>A0A160FXB1_9BURK</name>
<reference evidence="1 2" key="1">
    <citation type="journal article" date="2016" name="Gene">
        <title>PacBio SMRT assembly of a complex multi-replicon genome reveals chlorocatechol degradative operon in a region of genome plasticity.</title>
        <authorList>
            <person name="Ricker N."/>
            <person name="Shen S.Y."/>
            <person name="Goordial J."/>
            <person name="Jin S."/>
            <person name="Fulthorpe R.R."/>
        </authorList>
    </citation>
    <scope>NUCLEOTIDE SEQUENCE [LARGE SCALE GENOMIC DNA]</scope>
    <source>
        <strain evidence="1 2">OLGA172</strain>
        <plasmid evidence="2">polga1</plasmid>
    </source>
</reference>
<gene>
    <name evidence="1" type="ORF">AYM40_35750</name>
</gene>
<keyword evidence="1" id="KW-0614">Plasmid</keyword>
<dbReference type="AlphaFoldDB" id="A0A160FXB1"/>
<evidence type="ECO:0000313" key="1">
    <source>
        <dbReference type="EMBL" id="ANB77932.1"/>
    </source>
</evidence>
<protein>
    <submittedName>
        <fullName evidence="1">Uncharacterized protein</fullName>
    </submittedName>
</protein>